<evidence type="ECO:0000313" key="2">
    <source>
        <dbReference type="Proteomes" id="UP001143910"/>
    </source>
</evidence>
<dbReference type="EMBL" id="JANJQO010000040">
    <property type="protein sequence ID" value="KAJ2983192.1"/>
    <property type="molecule type" value="Genomic_DNA"/>
</dbReference>
<accession>A0ACC1NW99</accession>
<reference evidence="1" key="1">
    <citation type="submission" date="2022-08" db="EMBL/GenBank/DDBJ databases">
        <title>Genome Sequence of Lecanicillium fungicola.</title>
        <authorList>
            <person name="Buettner E."/>
        </authorList>
    </citation>
    <scope>NUCLEOTIDE SEQUENCE</scope>
    <source>
        <strain evidence="1">Babe33</strain>
    </source>
</reference>
<name>A0ACC1NW99_9HYPO</name>
<comment type="caution">
    <text evidence="1">The sequence shown here is derived from an EMBL/GenBank/DDBJ whole genome shotgun (WGS) entry which is preliminary data.</text>
</comment>
<sequence length="499" mass="53309">MASSPIKLSDPSLFIGSNYINGKWIESSSGKRFDVYDPATGALIGSCPESVPEDVDNAVAASQAALPGWRSLTGRNRSRILRRWYELIMENKDDLTKLIIWENGKAQIDAAGEVLFAASFLEWFAEEAPRVYGDVIPHSQPNFRTAVLKEPVGVVGLITPWNFPAAMITRKLAPALAAGCTAVVKTAGETPFTANALLVLGERAGVPRGVINSVAALENTPVIGKAICTNETIRKISFTGSTRVGKLLMNQSSETLKKLSLELGGNAPFIVFEDADIDLAVAGAIASKFKSSGQTCVCSNRIFVQKGLYKEFVGRLKEAVSGFRLGSGFDKTTTHGPLVTTAAADRMEDLVKDAVNSGAKVEAGGKRRPDIGPNFFEPTILTNVNTSMRLAKEEIFGPIAAIFDFESEDAVVKTANKCDVGLAAYVFTQDVNRVARVTEALQFGMVAVNTGVISDAAAPFGGVKHSGIGREGSKYGIEDYLQLKTVVTGNVNVLHRASL</sequence>
<evidence type="ECO:0000313" key="1">
    <source>
        <dbReference type="EMBL" id="KAJ2983192.1"/>
    </source>
</evidence>
<gene>
    <name evidence="1" type="ORF">NQ176_g876</name>
</gene>
<dbReference type="Proteomes" id="UP001143910">
    <property type="component" value="Unassembled WGS sequence"/>
</dbReference>
<organism evidence="1 2">
    <name type="scientific">Zarea fungicola</name>
    <dbReference type="NCBI Taxonomy" id="93591"/>
    <lineage>
        <taxon>Eukaryota</taxon>
        <taxon>Fungi</taxon>
        <taxon>Dikarya</taxon>
        <taxon>Ascomycota</taxon>
        <taxon>Pezizomycotina</taxon>
        <taxon>Sordariomycetes</taxon>
        <taxon>Hypocreomycetidae</taxon>
        <taxon>Hypocreales</taxon>
        <taxon>Cordycipitaceae</taxon>
        <taxon>Zarea</taxon>
    </lineage>
</organism>
<protein>
    <submittedName>
        <fullName evidence="1">Uncharacterized protein</fullName>
    </submittedName>
</protein>
<proteinExistence type="predicted"/>
<keyword evidence="2" id="KW-1185">Reference proteome</keyword>